<comment type="caution">
    <text evidence="1">The sequence shown here is derived from an EMBL/GenBank/DDBJ whole genome shotgun (WGS) entry which is preliminary data.</text>
</comment>
<reference evidence="1 2" key="1">
    <citation type="submission" date="2020-08" db="EMBL/GenBank/DDBJ databases">
        <title>Genomic Encyclopedia of Type Strains, Phase IV (KMG-V): Genome sequencing to study the core and pangenomes of soil and plant-associated prokaryotes.</title>
        <authorList>
            <person name="Whitman W."/>
        </authorList>
    </citation>
    <scope>NUCLEOTIDE SEQUENCE [LARGE SCALE GENOMIC DNA]</scope>
    <source>
        <strain evidence="1 2">JPY158</strain>
    </source>
</reference>
<protein>
    <recommendedName>
        <fullName evidence="3">Tfp pilus assembly protein PilO</fullName>
    </recommendedName>
</protein>
<evidence type="ECO:0008006" key="3">
    <source>
        <dbReference type="Google" id="ProtNLM"/>
    </source>
</evidence>
<sequence length="311" mass="32519">MSTTFFEPGGAAHGTAVFSRWVKRARVPLEAWSSRRRWLVAGTLAALVFGLGAYGWNTADLAGLEASRAALALSTQRLAEARHAVAQLPSLRRAAAAMSATVSSALPWNSADDVRIVSELATQSGVALLAVEPGAASGEGVERMRELQLTARTDFVHLMAFFHGLAQLPVLIVPVDVTVKQDGKGLAVGATLQVYGALRPAPEIPPASTDASRDADEAVDDDEGLVFFDPFAKPQISASGEPGDASELRLVGLLRDRTRGLALLDTPDGTTTVAAGQQLGVERVTQLDALGITLANGGATRTLTLTQTEAS</sequence>
<dbReference type="AlphaFoldDB" id="A0A7W8QFB1"/>
<dbReference type="Proteomes" id="UP000592780">
    <property type="component" value="Unassembled WGS sequence"/>
</dbReference>
<gene>
    <name evidence="1" type="ORF">HDG40_006789</name>
</gene>
<proteinExistence type="predicted"/>
<organism evidence="1 2">
    <name type="scientific">Paraburkholderia atlantica</name>
    <dbReference type="NCBI Taxonomy" id="2654982"/>
    <lineage>
        <taxon>Bacteria</taxon>
        <taxon>Pseudomonadati</taxon>
        <taxon>Pseudomonadota</taxon>
        <taxon>Betaproteobacteria</taxon>
        <taxon>Burkholderiales</taxon>
        <taxon>Burkholderiaceae</taxon>
        <taxon>Paraburkholderia</taxon>
    </lineage>
</organism>
<name>A0A7W8QFB1_PARAM</name>
<dbReference type="OrthoDB" id="8999741at2"/>
<accession>A0A7W8QFB1</accession>
<dbReference type="RefSeq" id="WP_018433838.1">
    <property type="nucleotide sequence ID" value="NZ_JACHDD010000014.1"/>
</dbReference>
<keyword evidence="2" id="KW-1185">Reference proteome</keyword>
<evidence type="ECO:0000313" key="2">
    <source>
        <dbReference type="Proteomes" id="UP000592780"/>
    </source>
</evidence>
<evidence type="ECO:0000313" key="1">
    <source>
        <dbReference type="EMBL" id="MBB5428595.1"/>
    </source>
</evidence>
<dbReference type="EMBL" id="JACHDD010000014">
    <property type="protein sequence ID" value="MBB5428595.1"/>
    <property type="molecule type" value="Genomic_DNA"/>
</dbReference>